<proteinExistence type="inferred from homology"/>
<dbReference type="GO" id="GO:0051301">
    <property type="term" value="P:cell division"/>
    <property type="evidence" value="ECO:0007669"/>
    <property type="project" value="UniProtKB-KW"/>
</dbReference>
<evidence type="ECO:0000256" key="1">
    <source>
        <dbReference type="ARBA" id="ARBA00010894"/>
    </source>
</evidence>
<organism evidence="2 3">
    <name type="scientific">Lancefieldella rimae</name>
    <dbReference type="NCBI Taxonomy" id="1383"/>
    <lineage>
        <taxon>Bacteria</taxon>
        <taxon>Bacillati</taxon>
        <taxon>Actinomycetota</taxon>
        <taxon>Coriobacteriia</taxon>
        <taxon>Coriobacteriales</taxon>
        <taxon>Atopobiaceae</taxon>
        <taxon>Lancefieldella</taxon>
    </lineage>
</organism>
<accession>A0ABR5Q4R9</accession>
<dbReference type="EMBL" id="JQCP01000001">
    <property type="protein sequence ID" value="KRO03018.1"/>
    <property type="molecule type" value="Genomic_DNA"/>
</dbReference>
<dbReference type="RefSeq" id="WP_003148840.1">
    <property type="nucleotide sequence ID" value="NZ_CAUPIQ010000001.1"/>
</dbReference>
<dbReference type="Pfam" id="PF02325">
    <property type="entry name" value="CCB3_YggT"/>
    <property type="match status" value="1"/>
</dbReference>
<name>A0ABR5Q4R9_9ACTN</name>
<reference evidence="2 3" key="1">
    <citation type="journal article" date="2015" name="Genome Announc.">
        <title>Expanding the biotechnology potential of lactobacilli through comparative genomics of 213 strains and associated genera.</title>
        <authorList>
            <person name="Sun Z."/>
            <person name="Harris H.M."/>
            <person name="McCann A."/>
            <person name="Guo C."/>
            <person name="Argimon S."/>
            <person name="Zhang W."/>
            <person name="Yang X."/>
            <person name="Jeffery I.B."/>
            <person name="Cooney J.C."/>
            <person name="Kagawa T.F."/>
            <person name="Liu W."/>
            <person name="Song Y."/>
            <person name="Salvetti E."/>
            <person name="Wrobel A."/>
            <person name="Rasinkangas P."/>
            <person name="Parkhill J."/>
            <person name="Rea M.C."/>
            <person name="O'Sullivan O."/>
            <person name="Ritari J."/>
            <person name="Douillard F.P."/>
            <person name="Paul Ross R."/>
            <person name="Yang R."/>
            <person name="Briner A.E."/>
            <person name="Felis G.E."/>
            <person name="de Vos W.M."/>
            <person name="Barrangou R."/>
            <person name="Klaenhammer T.R."/>
            <person name="Caufield P.W."/>
            <person name="Cui Y."/>
            <person name="Zhang H."/>
            <person name="O'Toole P.W."/>
        </authorList>
    </citation>
    <scope>NUCLEOTIDE SEQUENCE [LARGE SCALE GENOMIC DNA]</scope>
    <source>
        <strain evidence="2 3">DSM 7090</strain>
    </source>
</reference>
<dbReference type="InterPro" id="IPR003425">
    <property type="entry name" value="CCB3/YggT"/>
</dbReference>
<dbReference type="PANTHER" id="PTHR33219">
    <property type="entry name" value="YLMG HOMOLOG PROTEIN 2, CHLOROPLASTIC"/>
    <property type="match status" value="1"/>
</dbReference>
<protein>
    <submittedName>
        <fullName evidence="2">Cell division protein</fullName>
    </submittedName>
</protein>
<sequence>MFGPRLISLIVRLIEVYEFLIAAWCLLSWIPSSSRQLMSVREALGTLVEPYLSLFRRFIPTFSGMDFSPIVALIVLQLVERLIWNILV</sequence>
<dbReference type="GeneID" id="84904157"/>
<gene>
    <name evidence="2" type="ORF">IV60_GL000193</name>
</gene>
<keyword evidence="3" id="KW-1185">Reference proteome</keyword>
<keyword evidence="2" id="KW-0131">Cell cycle</keyword>
<dbReference type="Proteomes" id="UP000051927">
    <property type="component" value="Unassembled WGS sequence"/>
</dbReference>
<evidence type="ECO:0000313" key="2">
    <source>
        <dbReference type="EMBL" id="KRO03018.1"/>
    </source>
</evidence>
<comment type="caution">
    <text evidence="2">The sequence shown here is derived from an EMBL/GenBank/DDBJ whole genome shotgun (WGS) entry which is preliminary data.</text>
</comment>
<evidence type="ECO:0000313" key="3">
    <source>
        <dbReference type="Proteomes" id="UP000051927"/>
    </source>
</evidence>
<keyword evidence="2" id="KW-0132">Cell division</keyword>
<comment type="similarity">
    <text evidence="1">Belongs to the YggT family.</text>
</comment>
<dbReference type="PANTHER" id="PTHR33219:SF14">
    <property type="entry name" value="PROTEIN COFACTOR ASSEMBLY OF COMPLEX C SUBUNIT B CCB3, CHLOROPLASTIC-RELATED"/>
    <property type="match status" value="1"/>
</dbReference>